<dbReference type="SMART" id="SM00855">
    <property type="entry name" value="PGAM"/>
    <property type="match status" value="1"/>
</dbReference>
<dbReference type="Pfam" id="PF00300">
    <property type="entry name" value="His_Phos_1"/>
    <property type="match status" value="1"/>
</dbReference>
<keyword evidence="2" id="KW-1185">Reference proteome</keyword>
<evidence type="ECO:0000313" key="1">
    <source>
        <dbReference type="EMBL" id="MFA1539044.1"/>
    </source>
</evidence>
<dbReference type="InterPro" id="IPR029033">
    <property type="entry name" value="His_PPase_superfam"/>
</dbReference>
<accession>A0ABV4Q922</accession>
<protein>
    <submittedName>
        <fullName evidence="1">Histidine phosphatase family protein</fullName>
        <ecNumber evidence="1">3.1.3.-</ecNumber>
    </submittedName>
</protein>
<sequence>MGESASGGTTLYLARHGETEWHAENRYAGVSDVGLTTTGRAQAERLGRWAAGAGVDAVWASPLGRARATAAPAASTLARPLAIDGDLAEVDFGSAEGRTLAELPPAEAAAFLADPVTGAFPGAEDPRKAVERGTAALRRIAARHRGERVLVVTHNTLLRLTLCGLLGIAPSAYRTVFPQVRNCAVTELRFTGRTAGLVSFNVPAG</sequence>
<dbReference type="EC" id="3.1.3.-" evidence="1"/>
<dbReference type="SUPFAM" id="SSF53254">
    <property type="entry name" value="Phosphoglycerate mutase-like"/>
    <property type="match status" value="1"/>
</dbReference>
<dbReference type="Gene3D" id="3.40.50.1240">
    <property type="entry name" value="Phosphoglycerate mutase-like"/>
    <property type="match status" value="1"/>
</dbReference>
<organism evidence="1 2">
    <name type="scientific">Actinomadura monticuli</name>
    <dbReference type="NCBI Taxonomy" id="3097367"/>
    <lineage>
        <taxon>Bacteria</taxon>
        <taxon>Bacillati</taxon>
        <taxon>Actinomycetota</taxon>
        <taxon>Actinomycetes</taxon>
        <taxon>Streptosporangiales</taxon>
        <taxon>Thermomonosporaceae</taxon>
        <taxon>Actinomadura</taxon>
    </lineage>
</organism>
<dbReference type="CDD" id="cd07067">
    <property type="entry name" value="HP_PGM_like"/>
    <property type="match status" value="1"/>
</dbReference>
<dbReference type="InterPro" id="IPR013078">
    <property type="entry name" value="His_Pase_superF_clade-1"/>
</dbReference>
<name>A0ABV4Q922_9ACTN</name>
<dbReference type="InterPro" id="IPR050275">
    <property type="entry name" value="PGM_Phosphatase"/>
</dbReference>
<dbReference type="RefSeq" id="WP_371948656.1">
    <property type="nucleotide sequence ID" value="NZ_JAXCEI010000003.1"/>
</dbReference>
<proteinExistence type="predicted"/>
<reference evidence="1 2" key="1">
    <citation type="submission" date="2023-11" db="EMBL/GenBank/DDBJ databases">
        <title>Actinomadura monticuli sp. nov., isolated from volcanic ash.</title>
        <authorList>
            <person name="Lee S.D."/>
            <person name="Yang H."/>
            <person name="Kim I.S."/>
        </authorList>
    </citation>
    <scope>NUCLEOTIDE SEQUENCE [LARGE SCALE GENOMIC DNA]</scope>
    <source>
        <strain evidence="1 2">DLS-62</strain>
    </source>
</reference>
<comment type="caution">
    <text evidence="1">The sequence shown here is derived from an EMBL/GenBank/DDBJ whole genome shotgun (WGS) entry which is preliminary data.</text>
</comment>
<dbReference type="PANTHER" id="PTHR48100:SF1">
    <property type="entry name" value="HISTIDINE PHOSPHATASE FAMILY PROTEIN-RELATED"/>
    <property type="match status" value="1"/>
</dbReference>
<evidence type="ECO:0000313" key="2">
    <source>
        <dbReference type="Proteomes" id="UP001569963"/>
    </source>
</evidence>
<dbReference type="EMBL" id="JAXCEI010000003">
    <property type="protein sequence ID" value="MFA1539044.1"/>
    <property type="molecule type" value="Genomic_DNA"/>
</dbReference>
<dbReference type="GO" id="GO:0016787">
    <property type="term" value="F:hydrolase activity"/>
    <property type="evidence" value="ECO:0007669"/>
    <property type="project" value="UniProtKB-KW"/>
</dbReference>
<keyword evidence="1" id="KW-0378">Hydrolase</keyword>
<gene>
    <name evidence="1" type="ORF">SM611_08890</name>
</gene>
<dbReference type="Proteomes" id="UP001569963">
    <property type="component" value="Unassembled WGS sequence"/>
</dbReference>
<dbReference type="PANTHER" id="PTHR48100">
    <property type="entry name" value="BROAD-SPECIFICITY PHOSPHATASE YOR283W-RELATED"/>
    <property type="match status" value="1"/>
</dbReference>